<protein>
    <submittedName>
        <fullName evidence="1">Uncharacterized protein</fullName>
    </submittedName>
</protein>
<reference evidence="1 2" key="1">
    <citation type="journal article" date="2020" name="Nat. Food">
        <title>A phased Vanilla planifolia genome enables genetic improvement of flavour and production.</title>
        <authorList>
            <person name="Hasing T."/>
            <person name="Tang H."/>
            <person name="Brym M."/>
            <person name="Khazi F."/>
            <person name="Huang T."/>
            <person name="Chambers A.H."/>
        </authorList>
    </citation>
    <scope>NUCLEOTIDE SEQUENCE [LARGE SCALE GENOMIC DNA]</scope>
    <source>
        <tissue evidence="1">Leaf</tissue>
    </source>
</reference>
<dbReference type="OrthoDB" id="686813at2759"/>
<dbReference type="EMBL" id="JADCNL010000005">
    <property type="protein sequence ID" value="KAG0479793.1"/>
    <property type="molecule type" value="Genomic_DNA"/>
</dbReference>
<sequence>MDLTAERRLSAISGHLQELECDGDAKSLFSLGVTAGEFVNGQGYSVVLPEKLQTGKWNVYSEQFRDYKCLGTKFVQMVLWGYKWMTYGETCTSRSAMGSGLIYHDIPKSPDAVSYIVNHASIQGAVLSHENLIANSGGTSLNMNFYPRHSPKSLFEEGLREN</sequence>
<dbReference type="AlphaFoldDB" id="A0A835R4I5"/>
<evidence type="ECO:0000313" key="2">
    <source>
        <dbReference type="Proteomes" id="UP000636800"/>
    </source>
</evidence>
<accession>A0A835R4I5</accession>
<keyword evidence="2" id="KW-1185">Reference proteome</keyword>
<name>A0A835R4I5_VANPL</name>
<evidence type="ECO:0000313" key="1">
    <source>
        <dbReference type="EMBL" id="KAG0479793.1"/>
    </source>
</evidence>
<proteinExistence type="predicted"/>
<comment type="caution">
    <text evidence="1">The sequence shown here is derived from an EMBL/GenBank/DDBJ whole genome shotgun (WGS) entry which is preliminary data.</text>
</comment>
<organism evidence="1 2">
    <name type="scientific">Vanilla planifolia</name>
    <name type="common">Vanilla</name>
    <dbReference type="NCBI Taxonomy" id="51239"/>
    <lineage>
        <taxon>Eukaryota</taxon>
        <taxon>Viridiplantae</taxon>
        <taxon>Streptophyta</taxon>
        <taxon>Embryophyta</taxon>
        <taxon>Tracheophyta</taxon>
        <taxon>Spermatophyta</taxon>
        <taxon>Magnoliopsida</taxon>
        <taxon>Liliopsida</taxon>
        <taxon>Asparagales</taxon>
        <taxon>Orchidaceae</taxon>
        <taxon>Vanilloideae</taxon>
        <taxon>Vanilleae</taxon>
        <taxon>Vanilla</taxon>
    </lineage>
</organism>
<gene>
    <name evidence="1" type="ORF">HPP92_010651</name>
</gene>
<dbReference type="Proteomes" id="UP000636800">
    <property type="component" value="Chromosome 5"/>
</dbReference>